<comment type="caution">
    <text evidence="1">The sequence shown here is derived from an EMBL/GenBank/DDBJ whole genome shotgun (WGS) entry which is preliminary data.</text>
</comment>
<dbReference type="EMBL" id="BKCJ011776347">
    <property type="protein sequence ID" value="GFD51955.1"/>
    <property type="molecule type" value="Genomic_DNA"/>
</dbReference>
<evidence type="ECO:0000313" key="1">
    <source>
        <dbReference type="EMBL" id="GFD51955.1"/>
    </source>
</evidence>
<organism evidence="1">
    <name type="scientific">Tanacetum cinerariifolium</name>
    <name type="common">Dalmatian daisy</name>
    <name type="synonym">Chrysanthemum cinerariifolium</name>
    <dbReference type="NCBI Taxonomy" id="118510"/>
    <lineage>
        <taxon>Eukaryota</taxon>
        <taxon>Viridiplantae</taxon>
        <taxon>Streptophyta</taxon>
        <taxon>Embryophyta</taxon>
        <taxon>Tracheophyta</taxon>
        <taxon>Spermatophyta</taxon>
        <taxon>Magnoliopsida</taxon>
        <taxon>eudicotyledons</taxon>
        <taxon>Gunneridae</taxon>
        <taxon>Pentapetalae</taxon>
        <taxon>asterids</taxon>
        <taxon>campanulids</taxon>
        <taxon>Asterales</taxon>
        <taxon>Asteraceae</taxon>
        <taxon>Asteroideae</taxon>
        <taxon>Anthemideae</taxon>
        <taxon>Anthemidinae</taxon>
        <taxon>Tanacetum</taxon>
    </lineage>
</organism>
<protein>
    <submittedName>
        <fullName evidence="1">Uncharacterized protein</fullName>
    </submittedName>
</protein>
<name>A0A699WWH0_TANCI</name>
<dbReference type="AlphaFoldDB" id="A0A699WWH0"/>
<proteinExistence type="predicted"/>
<reference evidence="1" key="1">
    <citation type="journal article" date="2019" name="Sci. Rep.">
        <title>Draft genome of Tanacetum cinerariifolium, the natural source of mosquito coil.</title>
        <authorList>
            <person name="Yamashiro T."/>
            <person name="Shiraishi A."/>
            <person name="Satake H."/>
            <person name="Nakayama K."/>
        </authorList>
    </citation>
    <scope>NUCLEOTIDE SEQUENCE</scope>
</reference>
<sequence length="61" mass="6966">LKRDVGYGVINSWDEIIKTMQGAPATDETELGQRLIDLVASMRRDTDEIIRGWMTRRASDN</sequence>
<gene>
    <name evidence="1" type="ORF">Tci_923924</name>
</gene>
<feature type="non-terminal residue" evidence="1">
    <location>
        <position position="1"/>
    </location>
</feature>
<accession>A0A699WWH0</accession>